<dbReference type="OrthoDB" id="2971118at2"/>
<protein>
    <submittedName>
        <fullName evidence="1">Uncharacterized protein</fullName>
    </submittedName>
</protein>
<dbReference type="AlphaFoldDB" id="A0A1G8UNG6"/>
<gene>
    <name evidence="1" type="ORF">SAMN04490247_2296</name>
</gene>
<reference evidence="2" key="1">
    <citation type="submission" date="2016-10" db="EMBL/GenBank/DDBJ databases">
        <authorList>
            <person name="Varghese N."/>
            <person name="Submissions S."/>
        </authorList>
    </citation>
    <scope>NUCLEOTIDE SEQUENCE [LARGE SCALE GENOMIC DNA]</scope>
    <source>
        <strain evidence="2">DSM 4771</strain>
    </source>
</reference>
<sequence length="83" mass="9808">MELKDRLLTYGFDNIDIFLIDDEKNQETVSNISLHKVTDLEYKLYLDPDSIEYHLDHEDPYFTATQQAPDKEPIGVKGYILEW</sequence>
<evidence type="ECO:0000313" key="2">
    <source>
        <dbReference type="Proteomes" id="UP000199225"/>
    </source>
</evidence>
<keyword evidence="2" id="KW-1185">Reference proteome</keyword>
<accession>A0A1G8UNG6</accession>
<dbReference type="Proteomes" id="UP000199225">
    <property type="component" value="Unassembled WGS sequence"/>
</dbReference>
<evidence type="ECO:0000313" key="1">
    <source>
        <dbReference type="EMBL" id="SDJ55333.1"/>
    </source>
</evidence>
<dbReference type="RefSeq" id="WP_093194012.1">
    <property type="nucleotide sequence ID" value="NZ_FNEV01000007.1"/>
</dbReference>
<name>A0A1G8UNG6_9BACI</name>
<dbReference type="STRING" id="86666.SAMN04490247_2296"/>
<proteinExistence type="predicted"/>
<dbReference type="EMBL" id="FNEV01000007">
    <property type="protein sequence ID" value="SDJ55333.1"/>
    <property type="molecule type" value="Genomic_DNA"/>
</dbReference>
<organism evidence="1 2">
    <name type="scientific">Salimicrobium halophilum</name>
    <dbReference type="NCBI Taxonomy" id="86666"/>
    <lineage>
        <taxon>Bacteria</taxon>
        <taxon>Bacillati</taxon>
        <taxon>Bacillota</taxon>
        <taxon>Bacilli</taxon>
        <taxon>Bacillales</taxon>
        <taxon>Bacillaceae</taxon>
        <taxon>Salimicrobium</taxon>
    </lineage>
</organism>